<evidence type="ECO:0000256" key="1">
    <source>
        <dbReference type="SAM" id="Phobius"/>
    </source>
</evidence>
<keyword evidence="1" id="KW-0812">Transmembrane</keyword>
<dbReference type="InterPro" id="IPR003399">
    <property type="entry name" value="Mce/MlaD"/>
</dbReference>
<dbReference type="InterPro" id="IPR052336">
    <property type="entry name" value="MlaD_Phospholipid_Transporter"/>
</dbReference>
<gene>
    <name evidence="3" type="ORF">MNBD_GAMMA13-80</name>
</gene>
<evidence type="ECO:0000313" key="3">
    <source>
        <dbReference type="EMBL" id="VAW83274.1"/>
    </source>
</evidence>
<dbReference type="Pfam" id="PF02470">
    <property type="entry name" value="MlaD"/>
    <property type="match status" value="1"/>
</dbReference>
<dbReference type="NCBIfam" id="TIGR04430">
    <property type="entry name" value="OM_asym_MlaD"/>
    <property type="match status" value="1"/>
</dbReference>
<dbReference type="GO" id="GO:0005548">
    <property type="term" value="F:phospholipid transporter activity"/>
    <property type="evidence" value="ECO:0007669"/>
    <property type="project" value="TreeGrafter"/>
</dbReference>
<dbReference type="GO" id="GO:0005543">
    <property type="term" value="F:phospholipid binding"/>
    <property type="evidence" value="ECO:0007669"/>
    <property type="project" value="TreeGrafter"/>
</dbReference>
<evidence type="ECO:0000259" key="2">
    <source>
        <dbReference type="Pfam" id="PF02470"/>
    </source>
</evidence>
<feature type="domain" description="Mce/MlaD" evidence="2">
    <location>
        <begin position="38"/>
        <end position="115"/>
    </location>
</feature>
<reference evidence="3" key="1">
    <citation type="submission" date="2018-06" db="EMBL/GenBank/DDBJ databases">
        <authorList>
            <person name="Zhirakovskaya E."/>
        </authorList>
    </citation>
    <scope>NUCLEOTIDE SEQUENCE</scope>
</reference>
<accession>A0A3B0ZPF7</accession>
<dbReference type="PANTHER" id="PTHR33371:SF4">
    <property type="entry name" value="INTERMEMBRANE PHOSPHOLIPID TRANSPORT SYSTEM BINDING PROTEIN MLAD"/>
    <property type="match status" value="1"/>
</dbReference>
<keyword evidence="1" id="KW-1133">Transmembrane helix</keyword>
<dbReference type="InterPro" id="IPR030970">
    <property type="entry name" value="ABC_MlaD"/>
</dbReference>
<name>A0A3B0ZPF7_9ZZZZ</name>
<dbReference type="AlphaFoldDB" id="A0A3B0ZPF7"/>
<protein>
    <submittedName>
        <fullName evidence="3">Phospholipid ABC transporter substrate-binding protein MlaD</fullName>
    </submittedName>
</protein>
<proteinExistence type="predicted"/>
<keyword evidence="1" id="KW-0472">Membrane</keyword>
<dbReference type="PANTHER" id="PTHR33371">
    <property type="entry name" value="INTERMEMBRANE PHOSPHOLIPID TRANSPORT SYSTEM BINDING PROTEIN MLAD-RELATED"/>
    <property type="match status" value="1"/>
</dbReference>
<feature type="transmembrane region" description="Helical" evidence="1">
    <location>
        <begin position="6"/>
        <end position="25"/>
    </location>
</feature>
<organism evidence="3">
    <name type="scientific">hydrothermal vent metagenome</name>
    <dbReference type="NCBI Taxonomy" id="652676"/>
    <lineage>
        <taxon>unclassified sequences</taxon>
        <taxon>metagenomes</taxon>
        <taxon>ecological metagenomes</taxon>
    </lineage>
</organism>
<dbReference type="EMBL" id="UOFK01000359">
    <property type="protein sequence ID" value="VAW83274.1"/>
    <property type="molecule type" value="Genomic_DNA"/>
</dbReference>
<sequence>MKSWTLETSVGLFVVAGLAGMFYLATRLGEVGIFAPETYQLSARFTSVSGLKQGGVVELAGVRVGKVKHIELDTSDYEAVVYLDLDQNVELQEDSIASIRTAGIIGDRYVKLTPGGSDSVLEAGDEIIETESSISIEELVSKYIFEGDKQ</sequence>